<evidence type="ECO:0000256" key="3">
    <source>
        <dbReference type="ARBA" id="ARBA00022490"/>
    </source>
</evidence>
<comment type="subcellular location">
    <subcellularLocation>
        <location evidence="1">Cytoplasm</location>
    </subcellularLocation>
</comment>
<dbReference type="EMBL" id="MTJL01000005">
    <property type="protein sequence ID" value="OMI09155.1"/>
    <property type="molecule type" value="Genomic_DNA"/>
</dbReference>
<gene>
    <name evidence="10" type="ORF">BW143_03710</name>
</gene>
<dbReference type="PANTHER" id="PTHR34382">
    <property type="entry name" value="PTS SYSTEM N,N'-DIACETYLCHITOBIOSE-SPECIFIC EIIA COMPONENT"/>
    <property type="match status" value="1"/>
</dbReference>
<dbReference type="OrthoDB" id="350602at2"/>
<keyword evidence="8" id="KW-0479">Metal-binding</keyword>
<evidence type="ECO:0000313" key="11">
    <source>
        <dbReference type="Proteomes" id="UP000187367"/>
    </source>
</evidence>
<keyword evidence="3" id="KW-0963">Cytoplasm</keyword>
<evidence type="ECO:0000313" key="10">
    <source>
        <dbReference type="EMBL" id="OMI09155.1"/>
    </source>
</evidence>
<name>A0A1R1S1J3_9BACI</name>
<keyword evidence="4" id="KW-0762">Sugar transport</keyword>
<organism evidence="10 11">
    <name type="scientific">Bacillus swezeyi</name>
    <dbReference type="NCBI Taxonomy" id="1925020"/>
    <lineage>
        <taxon>Bacteria</taxon>
        <taxon>Bacillati</taxon>
        <taxon>Bacillota</taxon>
        <taxon>Bacilli</taxon>
        <taxon>Bacillales</taxon>
        <taxon>Bacillaceae</taxon>
        <taxon>Bacillus</taxon>
    </lineage>
</organism>
<dbReference type="Proteomes" id="UP000187367">
    <property type="component" value="Unassembled WGS sequence"/>
</dbReference>
<dbReference type="Pfam" id="PF02255">
    <property type="entry name" value="PTS_IIA"/>
    <property type="match status" value="1"/>
</dbReference>
<keyword evidence="11" id="KW-1185">Reference proteome</keyword>
<dbReference type="RefSeq" id="WP_076759602.1">
    <property type="nucleotide sequence ID" value="NZ_CM125431.1"/>
</dbReference>
<feature type="modified residue" description="Phosphohistidine; by HPr" evidence="9">
    <location>
        <position position="77"/>
    </location>
</feature>
<dbReference type="GO" id="GO:0016740">
    <property type="term" value="F:transferase activity"/>
    <property type="evidence" value="ECO:0007669"/>
    <property type="project" value="UniProtKB-KW"/>
</dbReference>
<evidence type="ECO:0000256" key="8">
    <source>
        <dbReference type="PIRSR" id="PIRSR000699-2"/>
    </source>
</evidence>
<reference evidence="10 11" key="1">
    <citation type="submission" date="2017-01" db="EMBL/GenBank/DDBJ databases">
        <title>Bacillus phylogenomics.</title>
        <authorList>
            <person name="Dunlap C."/>
        </authorList>
    </citation>
    <scope>NUCLEOTIDE SEQUENCE [LARGE SCALE GENOMIC DNA]</scope>
    <source>
        <strain evidence="10 11">NRRL B-41282</strain>
    </source>
</reference>
<sequence>MSKELEQTIFQIILHGGNGRSFCMEAIAEAKKGDFSQAKEKIRAADEELIKAHHCQTALIQNEAKGAKTEPSLLMVHAQDHLMNAMTMKDLAAEIVELYERINVHGGVN</sequence>
<dbReference type="GeneID" id="92791995"/>
<keyword evidence="6" id="KW-0598">Phosphotransferase system</keyword>
<dbReference type="InterPro" id="IPR003188">
    <property type="entry name" value="PTS_IIA_lac/cel"/>
</dbReference>
<dbReference type="PANTHER" id="PTHR34382:SF7">
    <property type="entry name" value="PTS SYSTEM N,N'-DIACETYLCHITOBIOSE-SPECIFIC EIIA COMPONENT"/>
    <property type="match status" value="1"/>
</dbReference>
<dbReference type="Gene3D" id="1.20.58.80">
    <property type="entry name" value="Phosphotransferase system, lactose/cellobiose-type IIA subunit"/>
    <property type="match status" value="1"/>
</dbReference>
<evidence type="ECO:0000256" key="1">
    <source>
        <dbReference type="ARBA" id="ARBA00004496"/>
    </source>
</evidence>
<dbReference type="PIRSF" id="PIRSF000699">
    <property type="entry name" value="PTS_IILac_III"/>
    <property type="match status" value="1"/>
</dbReference>
<protein>
    <submittedName>
        <fullName evidence="10">PTS lactose/cellobiose transporter subunit IIA</fullName>
    </submittedName>
</protein>
<proteinExistence type="predicted"/>
<dbReference type="GO" id="GO:0009401">
    <property type="term" value="P:phosphoenolpyruvate-dependent sugar phosphotransferase system"/>
    <property type="evidence" value="ECO:0007669"/>
    <property type="project" value="UniProtKB-KW"/>
</dbReference>
<keyword evidence="8" id="KW-0460">Magnesium</keyword>
<evidence type="ECO:0000256" key="6">
    <source>
        <dbReference type="ARBA" id="ARBA00022683"/>
    </source>
</evidence>
<evidence type="ECO:0000256" key="7">
    <source>
        <dbReference type="PIRSR" id="PIRSR000699-1"/>
    </source>
</evidence>
<dbReference type="GO" id="GO:0005737">
    <property type="term" value="C:cytoplasm"/>
    <property type="evidence" value="ECO:0007669"/>
    <property type="project" value="UniProtKB-SubCell"/>
</dbReference>
<evidence type="ECO:0000256" key="2">
    <source>
        <dbReference type="ARBA" id="ARBA00022448"/>
    </source>
</evidence>
<dbReference type="FunFam" id="1.20.58.80:FF:000001">
    <property type="entry name" value="PTS system, lactose-specific IIa component"/>
    <property type="match status" value="1"/>
</dbReference>
<keyword evidence="5" id="KW-0808">Transferase</keyword>
<dbReference type="PROSITE" id="PS51095">
    <property type="entry name" value="PTS_EIIA_TYPE_3"/>
    <property type="match status" value="1"/>
</dbReference>
<comment type="caution">
    <text evidence="10">The sequence shown here is derived from an EMBL/GenBank/DDBJ whole genome shotgun (WGS) entry which is preliminary data.</text>
</comment>
<dbReference type="AlphaFoldDB" id="A0A1R1S1J3"/>
<comment type="cofactor">
    <cofactor evidence="8">
        <name>Mg(2+)</name>
        <dbReference type="ChEBI" id="CHEBI:18420"/>
    </cofactor>
    <text evidence="8">Binds 1 Mg(2+) ion per trimer.</text>
</comment>
<evidence type="ECO:0000256" key="4">
    <source>
        <dbReference type="ARBA" id="ARBA00022597"/>
    </source>
</evidence>
<dbReference type="CDD" id="cd00215">
    <property type="entry name" value="PTS_IIA_lac"/>
    <property type="match status" value="1"/>
</dbReference>
<dbReference type="InterPro" id="IPR036542">
    <property type="entry name" value="PTS_IIA_lac/cel_sf"/>
</dbReference>
<keyword evidence="2" id="KW-0813">Transport</keyword>
<dbReference type="GO" id="GO:0046872">
    <property type="term" value="F:metal ion binding"/>
    <property type="evidence" value="ECO:0007669"/>
    <property type="project" value="UniProtKB-KW"/>
</dbReference>
<feature type="binding site" evidence="8">
    <location>
        <position position="80"/>
    </location>
    <ligand>
        <name>Mg(2+)</name>
        <dbReference type="ChEBI" id="CHEBI:18420"/>
        <note>ligand shared between all trimeric partners</note>
    </ligand>
</feature>
<dbReference type="SUPFAM" id="SSF46973">
    <property type="entry name" value="Enzyme IIa from lactose specific PTS, IIa-lac"/>
    <property type="match status" value="1"/>
</dbReference>
<feature type="active site" description="Tele-phosphohistidine intermediate" evidence="7">
    <location>
        <position position="77"/>
    </location>
</feature>
<accession>A0A1R1S1J3</accession>
<evidence type="ECO:0000256" key="9">
    <source>
        <dbReference type="PROSITE-ProRule" id="PRU00418"/>
    </source>
</evidence>
<accession>A0A1R1QWY7</accession>
<evidence type="ECO:0000256" key="5">
    <source>
        <dbReference type="ARBA" id="ARBA00022679"/>
    </source>
</evidence>